<evidence type="ECO:0000313" key="4">
    <source>
        <dbReference type="Proteomes" id="UP000187455"/>
    </source>
</evidence>
<keyword evidence="2" id="KW-0812">Transmembrane</keyword>
<name>A0A1R0H952_9FUNG</name>
<sequence length="296" mass="32859">MVQVTTLNEIDLSAEISSLGYQNYNVSSPEPAKLHEVMFCPEIPANERSGANSPPPYAPARLSDTTRSSTEKDEKMMAIIDMESRNPPPLYNESKPMFLPTPSSVCVGCSKKSSYLGSFSDSTNWLAVLFQIISFAVGFSAFSIVFALFVTSVSMMIVLPIGLIFAWISSTLARFFVSVQIKSFSMIRSHVDSCINCRNSPTLVPIVPDSVYKGDGKKGFLASMYAPLKDSYTWLSFAYIMLINPITSFAGVLLTFTGLTIGLAFFPLLPFFLKTIKSYSVWQRESAFRFLNIKRH</sequence>
<evidence type="ECO:0000313" key="3">
    <source>
        <dbReference type="EMBL" id="OLY85618.1"/>
    </source>
</evidence>
<organism evidence="3 4">
    <name type="scientific">Smittium mucronatum</name>
    <dbReference type="NCBI Taxonomy" id="133383"/>
    <lineage>
        <taxon>Eukaryota</taxon>
        <taxon>Fungi</taxon>
        <taxon>Fungi incertae sedis</taxon>
        <taxon>Zoopagomycota</taxon>
        <taxon>Kickxellomycotina</taxon>
        <taxon>Harpellomycetes</taxon>
        <taxon>Harpellales</taxon>
        <taxon>Legeriomycetaceae</taxon>
        <taxon>Smittium</taxon>
    </lineage>
</organism>
<keyword evidence="2" id="KW-1133">Transmembrane helix</keyword>
<evidence type="ECO:0000256" key="1">
    <source>
        <dbReference type="SAM" id="MobiDB-lite"/>
    </source>
</evidence>
<dbReference type="EMBL" id="LSSL01000056">
    <property type="protein sequence ID" value="OLY85618.1"/>
    <property type="molecule type" value="Genomic_DNA"/>
</dbReference>
<dbReference type="OrthoDB" id="5542428at2759"/>
<comment type="caution">
    <text evidence="3">The sequence shown here is derived from an EMBL/GenBank/DDBJ whole genome shotgun (WGS) entry which is preliminary data.</text>
</comment>
<reference evidence="3 4" key="1">
    <citation type="journal article" date="2016" name="Mol. Biol. Evol.">
        <title>Genome-Wide Survey of Gut Fungi (Harpellales) Reveals the First Horizontally Transferred Ubiquitin Gene from a Mosquito Host.</title>
        <authorList>
            <person name="Wang Y."/>
            <person name="White M.M."/>
            <person name="Kvist S."/>
            <person name="Moncalvo J.M."/>
        </authorList>
    </citation>
    <scope>NUCLEOTIDE SEQUENCE [LARGE SCALE GENOMIC DNA]</scope>
    <source>
        <strain evidence="3 4">ALG-7-W6</strain>
    </source>
</reference>
<proteinExistence type="predicted"/>
<gene>
    <name evidence="3" type="ORF">AYI68_g183</name>
</gene>
<feature type="transmembrane region" description="Helical" evidence="2">
    <location>
        <begin position="253"/>
        <end position="273"/>
    </location>
</feature>
<keyword evidence="2" id="KW-0472">Membrane</keyword>
<feature type="region of interest" description="Disordered" evidence="1">
    <location>
        <begin position="45"/>
        <end position="71"/>
    </location>
</feature>
<protein>
    <submittedName>
        <fullName evidence="3">Uncharacterized protein</fullName>
    </submittedName>
</protein>
<keyword evidence="4" id="KW-1185">Reference proteome</keyword>
<dbReference type="AlphaFoldDB" id="A0A1R0H952"/>
<feature type="transmembrane region" description="Helical" evidence="2">
    <location>
        <begin position="125"/>
        <end position="149"/>
    </location>
</feature>
<feature type="transmembrane region" description="Helical" evidence="2">
    <location>
        <begin position="231"/>
        <end position="247"/>
    </location>
</feature>
<evidence type="ECO:0000256" key="2">
    <source>
        <dbReference type="SAM" id="Phobius"/>
    </source>
</evidence>
<dbReference type="Proteomes" id="UP000187455">
    <property type="component" value="Unassembled WGS sequence"/>
</dbReference>
<accession>A0A1R0H952</accession>
<feature type="transmembrane region" description="Helical" evidence="2">
    <location>
        <begin position="155"/>
        <end position="177"/>
    </location>
</feature>